<comment type="caution">
    <text evidence="2">Lacks conserved residue(s) required for the propagation of feature annotation.</text>
</comment>
<accession>A0ABR0IVP3</accession>
<sequence>MYNQGLSIEKCIEMYLEFAKASFQNEKIPWIPFATWLFQLARSYLRDGLYSPDNVETILKTVLGPEKTFLDCSYASEIGAKLCVLVATTLKNPCFRLFTNYNGIGRRDEKHGDSTMKPEEGAGRVPLWEIARAASAAPFYFPPRHIHDVGVFQDAGLLENDPTATAISEATAIYPSINQPDMILSLGTGHPKSEIATLGERPIYGKTWKQRALGRVIDLLWEKTREKQARRALATNPRYHRLDHEMDKDYSLDDVSHMSELKSRVESDTNISPQIDVIARELIAKLFYLELIDLPKRFQGKYRGQAQILCSILSVDTDFEVMIQRLGSQAACFYVNGEPVPVLWRGTDILDAGRNFRKRKDSTLFLERRLIKEKDGEGKIMIER</sequence>
<organism evidence="4 5">
    <name type="scientific">Exophiala sideris</name>
    <dbReference type="NCBI Taxonomy" id="1016849"/>
    <lineage>
        <taxon>Eukaryota</taxon>
        <taxon>Fungi</taxon>
        <taxon>Dikarya</taxon>
        <taxon>Ascomycota</taxon>
        <taxon>Pezizomycotina</taxon>
        <taxon>Eurotiomycetes</taxon>
        <taxon>Chaetothyriomycetidae</taxon>
        <taxon>Chaetothyriales</taxon>
        <taxon>Herpotrichiellaceae</taxon>
        <taxon>Exophiala</taxon>
    </lineage>
</organism>
<dbReference type="Gene3D" id="3.40.1090.10">
    <property type="entry name" value="Cytosolic phospholipase A2 catalytic domain"/>
    <property type="match status" value="1"/>
</dbReference>
<dbReference type="PROSITE" id="PS51635">
    <property type="entry name" value="PNPLA"/>
    <property type="match status" value="1"/>
</dbReference>
<reference evidence="4 5" key="1">
    <citation type="submission" date="2023-08" db="EMBL/GenBank/DDBJ databases">
        <title>Black Yeasts Isolated from many extreme environments.</title>
        <authorList>
            <person name="Coleine C."/>
            <person name="Stajich J.E."/>
            <person name="Selbmann L."/>
        </authorList>
    </citation>
    <scope>NUCLEOTIDE SEQUENCE [LARGE SCALE GENOMIC DNA]</scope>
    <source>
        <strain evidence="4 5">CCFEE 6328</strain>
    </source>
</reference>
<comment type="caution">
    <text evidence="4">The sequence shown here is derived from an EMBL/GenBank/DDBJ whole genome shotgun (WGS) entry which is preliminary data.</text>
</comment>
<dbReference type="SUPFAM" id="SSF52151">
    <property type="entry name" value="FabD/lysophospholipase-like"/>
    <property type="match status" value="1"/>
</dbReference>
<evidence type="ECO:0000256" key="2">
    <source>
        <dbReference type="PROSITE-ProRule" id="PRU01161"/>
    </source>
</evidence>
<evidence type="ECO:0000313" key="5">
    <source>
        <dbReference type="Proteomes" id="UP001345691"/>
    </source>
</evidence>
<evidence type="ECO:0000256" key="1">
    <source>
        <dbReference type="ARBA" id="ARBA00023098"/>
    </source>
</evidence>
<protein>
    <recommendedName>
        <fullName evidence="3">PNPLA domain-containing protein</fullName>
    </recommendedName>
</protein>
<evidence type="ECO:0000259" key="3">
    <source>
        <dbReference type="PROSITE" id="PS51635"/>
    </source>
</evidence>
<evidence type="ECO:0000313" key="4">
    <source>
        <dbReference type="EMBL" id="KAK5049152.1"/>
    </source>
</evidence>
<name>A0ABR0IVP3_9EURO</name>
<dbReference type="Pfam" id="PF01734">
    <property type="entry name" value="Patatin"/>
    <property type="match status" value="1"/>
</dbReference>
<dbReference type="InterPro" id="IPR002641">
    <property type="entry name" value="PNPLA_dom"/>
</dbReference>
<dbReference type="PANTHER" id="PTHR24185:SF8">
    <property type="entry name" value="PNPLA DOMAIN-CONTAINING PROTEIN"/>
    <property type="match status" value="1"/>
</dbReference>
<dbReference type="Proteomes" id="UP001345691">
    <property type="component" value="Unassembled WGS sequence"/>
</dbReference>
<dbReference type="EMBL" id="JAVRRF010000048">
    <property type="protein sequence ID" value="KAK5049152.1"/>
    <property type="molecule type" value="Genomic_DNA"/>
</dbReference>
<feature type="domain" description="PNPLA" evidence="3">
    <location>
        <begin position="1"/>
        <end position="167"/>
    </location>
</feature>
<keyword evidence="5" id="KW-1185">Reference proteome</keyword>
<dbReference type="CDD" id="cd07199">
    <property type="entry name" value="Pat17_PNPLA8_PNPLA9_like"/>
    <property type="match status" value="1"/>
</dbReference>
<dbReference type="PANTHER" id="PTHR24185">
    <property type="entry name" value="CALCIUM-INDEPENDENT PHOSPHOLIPASE A2-GAMMA"/>
    <property type="match status" value="1"/>
</dbReference>
<dbReference type="InterPro" id="IPR016035">
    <property type="entry name" value="Acyl_Trfase/lysoPLipase"/>
</dbReference>
<gene>
    <name evidence="4" type="ORF">LTR69_011179</name>
</gene>
<proteinExistence type="predicted"/>
<keyword evidence="1" id="KW-0443">Lipid metabolism</keyword>